<sequence length="82" mass="9468">MAHGQPQVLASRNNLQLNQLISRRNDLGQNGRLRCEWNVCFESGCIRWKMLSARIKWLQIKFCLPRCISDLVLKRGSLKGTV</sequence>
<name>A0AAV4PZJ4_9ARAC</name>
<evidence type="ECO:0000313" key="2">
    <source>
        <dbReference type="Proteomes" id="UP001054837"/>
    </source>
</evidence>
<dbReference type="Proteomes" id="UP001054837">
    <property type="component" value="Unassembled WGS sequence"/>
</dbReference>
<proteinExistence type="predicted"/>
<gene>
    <name evidence="1" type="ORF">CDAR_478101</name>
</gene>
<protein>
    <submittedName>
        <fullName evidence="1">Uncharacterized protein</fullName>
    </submittedName>
</protein>
<accession>A0AAV4PZJ4</accession>
<evidence type="ECO:0000313" key="1">
    <source>
        <dbReference type="EMBL" id="GIY02833.1"/>
    </source>
</evidence>
<dbReference type="AlphaFoldDB" id="A0AAV4PZJ4"/>
<dbReference type="EMBL" id="BPLQ01003749">
    <property type="protein sequence ID" value="GIY02833.1"/>
    <property type="molecule type" value="Genomic_DNA"/>
</dbReference>
<keyword evidence="2" id="KW-1185">Reference proteome</keyword>
<comment type="caution">
    <text evidence="1">The sequence shown here is derived from an EMBL/GenBank/DDBJ whole genome shotgun (WGS) entry which is preliminary data.</text>
</comment>
<organism evidence="1 2">
    <name type="scientific">Caerostris darwini</name>
    <dbReference type="NCBI Taxonomy" id="1538125"/>
    <lineage>
        <taxon>Eukaryota</taxon>
        <taxon>Metazoa</taxon>
        <taxon>Ecdysozoa</taxon>
        <taxon>Arthropoda</taxon>
        <taxon>Chelicerata</taxon>
        <taxon>Arachnida</taxon>
        <taxon>Araneae</taxon>
        <taxon>Araneomorphae</taxon>
        <taxon>Entelegynae</taxon>
        <taxon>Araneoidea</taxon>
        <taxon>Araneidae</taxon>
        <taxon>Caerostris</taxon>
    </lineage>
</organism>
<reference evidence="1 2" key="1">
    <citation type="submission" date="2021-06" db="EMBL/GenBank/DDBJ databases">
        <title>Caerostris darwini draft genome.</title>
        <authorList>
            <person name="Kono N."/>
            <person name="Arakawa K."/>
        </authorList>
    </citation>
    <scope>NUCLEOTIDE SEQUENCE [LARGE SCALE GENOMIC DNA]</scope>
</reference>